<reference evidence="2 3" key="1">
    <citation type="submission" date="2023-07" db="EMBL/GenBank/DDBJ databases">
        <authorList>
            <person name="Peeters C."/>
        </authorList>
    </citation>
    <scope>NUCLEOTIDE SEQUENCE [LARGE SCALE GENOMIC DNA]</scope>
    <source>
        <strain evidence="2 3">LMG 18101</strain>
    </source>
</reference>
<name>A0ABM9KBK2_9RALS</name>
<feature type="domain" description="Serine aminopeptidase S33" evidence="1">
    <location>
        <begin position="30"/>
        <end position="118"/>
    </location>
</feature>
<dbReference type="PIRSF" id="PIRSF037442">
    <property type="entry name" value="UCP037442_abhydr"/>
    <property type="match status" value="1"/>
</dbReference>
<evidence type="ECO:0000313" key="2">
    <source>
        <dbReference type="EMBL" id="CAJ0821015.1"/>
    </source>
</evidence>
<comment type="caution">
    <text evidence="2">The sequence shown here is derived from an EMBL/GenBank/DDBJ whole genome shotgun (WGS) entry which is preliminary data.</text>
</comment>
<dbReference type="Pfam" id="PF12146">
    <property type="entry name" value="Hydrolase_4"/>
    <property type="match status" value="1"/>
</dbReference>
<dbReference type="InterPro" id="IPR029058">
    <property type="entry name" value="AB_hydrolase_fold"/>
</dbReference>
<organism evidence="2 3">
    <name type="scientific">Ralstonia flaminis</name>
    <dbReference type="NCBI Taxonomy" id="3058597"/>
    <lineage>
        <taxon>Bacteria</taxon>
        <taxon>Pseudomonadati</taxon>
        <taxon>Pseudomonadota</taxon>
        <taxon>Betaproteobacteria</taxon>
        <taxon>Burkholderiales</taxon>
        <taxon>Burkholderiaceae</taxon>
        <taxon>Ralstonia</taxon>
    </lineage>
</organism>
<dbReference type="SUPFAM" id="SSF53474">
    <property type="entry name" value="alpha/beta-Hydrolases"/>
    <property type="match status" value="1"/>
</dbReference>
<dbReference type="EMBL" id="CATZLL010000017">
    <property type="protein sequence ID" value="CAJ0821015.1"/>
    <property type="molecule type" value="Genomic_DNA"/>
</dbReference>
<sequence>MNTMDSTPQTIPATDGYPLGATFWAAAGTPQGVVVMHPATGVPQRIYQAFAQFLAARGFHAITYDYRGIGASRPKTLRGFAARMRDWMLLDAEGVTRWARAEYPDLPQLAVGHSVGGHGIGMCGAGWGLAGAVLVACHTGNSRFIRQRGERWRVELILRGVGPALARLMGYVPGKRMGLGEDLPGGVAIEWGAWAGMQRYFFDDPTLGAVERFNRVTNPVLVYGFDDDPWATPPAINALTQHFTNTWVERRQIARAEAGGAVGHMGFFRPKFVDTLWPGLADWLAAQAAAVRVPDAAEAA</sequence>
<evidence type="ECO:0000259" key="1">
    <source>
        <dbReference type="Pfam" id="PF12146"/>
    </source>
</evidence>
<dbReference type="Proteomes" id="UP001189757">
    <property type="component" value="Unassembled WGS sequence"/>
</dbReference>
<keyword evidence="3" id="KW-1185">Reference proteome</keyword>
<evidence type="ECO:0000313" key="3">
    <source>
        <dbReference type="Proteomes" id="UP001189757"/>
    </source>
</evidence>
<dbReference type="InterPro" id="IPR017208">
    <property type="entry name" value="UCP037442_abhydr"/>
</dbReference>
<gene>
    <name evidence="2" type="ORF">LMG18101_04481</name>
</gene>
<protein>
    <recommendedName>
        <fullName evidence="1">Serine aminopeptidase S33 domain-containing protein</fullName>
    </recommendedName>
</protein>
<accession>A0ABM9KBK2</accession>
<proteinExistence type="predicted"/>
<dbReference type="InterPro" id="IPR022742">
    <property type="entry name" value="Hydrolase_4"/>
</dbReference>
<dbReference type="Gene3D" id="3.40.50.1820">
    <property type="entry name" value="alpha/beta hydrolase"/>
    <property type="match status" value="1"/>
</dbReference>